<dbReference type="PANTHER" id="PTHR48207:SF3">
    <property type="entry name" value="SUCCINATE--HYDROXYMETHYLGLUTARATE COA-TRANSFERASE"/>
    <property type="match status" value="1"/>
</dbReference>
<dbReference type="InterPro" id="IPR023606">
    <property type="entry name" value="CoA-Trfase_III_dom_1_sf"/>
</dbReference>
<name>A0A0H2LT31_VARPD</name>
<dbReference type="InterPro" id="IPR044855">
    <property type="entry name" value="CoA-Trfase_III_dom3_sf"/>
</dbReference>
<dbReference type="PATRIC" id="fig|34073.19.peg.5671"/>
<keyword evidence="3" id="KW-1185">Reference proteome</keyword>
<protein>
    <submittedName>
        <fullName evidence="2">Formyl-coenzyme A transferase</fullName>
        <ecNumber evidence="2">2.8.3.16</ecNumber>
    </submittedName>
</protein>
<dbReference type="AlphaFoldDB" id="A0A0H2LT31"/>
<evidence type="ECO:0000313" key="2">
    <source>
        <dbReference type="EMBL" id="KLN53374.1"/>
    </source>
</evidence>
<dbReference type="EC" id="2.8.3.16" evidence="2"/>
<dbReference type="InterPro" id="IPR050483">
    <property type="entry name" value="CoA-transferase_III_domain"/>
</dbReference>
<dbReference type="SUPFAM" id="SSF89796">
    <property type="entry name" value="CoA-transferase family III (CaiB/BaiF)"/>
    <property type="match status" value="1"/>
</dbReference>
<evidence type="ECO:0000313" key="3">
    <source>
        <dbReference type="Proteomes" id="UP000035170"/>
    </source>
</evidence>
<dbReference type="Pfam" id="PF02515">
    <property type="entry name" value="CoA_transf_3"/>
    <property type="match status" value="1"/>
</dbReference>
<dbReference type="Gene3D" id="3.40.50.10540">
    <property type="entry name" value="Crotonobetainyl-coa:carnitine coa-transferase, domain 1"/>
    <property type="match status" value="1"/>
</dbReference>
<comment type="caution">
    <text evidence="2">The sequence shown here is derived from an EMBL/GenBank/DDBJ whole genome shotgun (WGS) entry which is preliminary data.</text>
</comment>
<accession>A0A0H2LT31</accession>
<sequence length="396" mass="43434">MPHLPASSALQRFRVVDLTQVRAGPTACRQLADWGADVIQVQMPEHMRGDDTLGGQDGSDYQYTHRNKRSITLNLKEEEGVATLKRLIAKADVVVENFRPDVKFRLGIDYETLAEDNPGLVYASISGFGQSGPLASRPGFDQIAQGMGGLMSVTGLPGDGPVRVGIPIADLCAGIFAAQGILVALLEREASGRGQWLHTSLIEAMVYMMDFQTSRYLIDGEVGTQAGNFHPTSIPTGVYKARDGYINIAVFGSKIWERFCHILGAPEWIEDARYHDKASRSVNRDALNAEIDRRLAAHDRSHWIEQFNAGGVACGLISDMREVFEEPQIQHLGMVKHVVSPRLGPQRLVGQPMQLERTPSTIARAAPRRGEHTEEVLAELGIGPDDLARMKATGVY</sequence>
<keyword evidence="1 2" id="KW-0808">Transferase</keyword>
<organism evidence="2 3">
    <name type="scientific">Variovorax paradoxus</name>
    <dbReference type="NCBI Taxonomy" id="34073"/>
    <lineage>
        <taxon>Bacteria</taxon>
        <taxon>Pseudomonadati</taxon>
        <taxon>Pseudomonadota</taxon>
        <taxon>Betaproteobacteria</taxon>
        <taxon>Burkholderiales</taxon>
        <taxon>Comamonadaceae</taxon>
        <taxon>Variovorax</taxon>
    </lineage>
</organism>
<gene>
    <name evidence="2" type="primary">frc15</name>
    <name evidence="2" type="ORF">VPARA_55400</name>
</gene>
<proteinExistence type="predicted"/>
<dbReference type="InterPro" id="IPR003673">
    <property type="entry name" value="CoA-Trfase_fam_III"/>
</dbReference>
<dbReference type="Gene3D" id="3.30.1540.10">
    <property type="entry name" value="formyl-coa transferase, domain 3"/>
    <property type="match status" value="1"/>
</dbReference>
<dbReference type="RefSeq" id="WP_047786814.1">
    <property type="nucleotide sequence ID" value="NZ_JZWI01000035.1"/>
</dbReference>
<reference evidence="2 3" key="1">
    <citation type="submission" date="2015-03" db="EMBL/GenBank/DDBJ databases">
        <title>Genome sequence of Variovorax paradoxus TBEA6.</title>
        <authorList>
            <person name="Poehlein A."/>
            <person name="Schuldes J."/>
            <person name="Wuebbeler J.H."/>
            <person name="Hiessl S."/>
            <person name="Steinbuechel A."/>
            <person name="Daniel R."/>
        </authorList>
    </citation>
    <scope>NUCLEOTIDE SEQUENCE [LARGE SCALE GENOMIC DNA]</scope>
    <source>
        <strain evidence="2 3">TBEA6</strain>
    </source>
</reference>
<dbReference type="GO" id="GO:0033608">
    <property type="term" value="F:formyl-CoA transferase activity"/>
    <property type="evidence" value="ECO:0007669"/>
    <property type="project" value="UniProtKB-EC"/>
</dbReference>
<evidence type="ECO:0000256" key="1">
    <source>
        <dbReference type="ARBA" id="ARBA00022679"/>
    </source>
</evidence>
<dbReference type="Proteomes" id="UP000035170">
    <property type="component" value="Unassembled WGS sequence"/>
</dbReference>
<dbReference type="EMBL" id="JZWI01000035">
    <property type="protein sequence ID" value="KLN53374.1"/>
    <property type="molecule type" value="Genomic_DNA"/>
</dbReference>
<dbReference type="PANTHER" id="PTHR48207">
    <property type="entry name" value="SUCCINATE--HYDROXYMETHYLGLUTARATE COA-TRANSFERASE"/>
    <property type="match status" value="1"/>
</dbReference>